<accession>A0A412WZB9</accession>
<dbReference type="Proteomes" id="UP000283589">
    <property type="component" value="Unassembled WGS sequence"/>
</dbReference>
<comment type="caution">
    <text evidence="1">The sequence shown here is derived from an EMBL/GenBank/DDBJ whole genome shotgun (WGS) entry which is preliminary data.</text>
</comment>
<proteinExistence type="predicted"/>
<dbReference type="AlphaFoldDB" id="A0A412WZB9"/>
<dbReference type="GO" id="GO:0000271">
    <property type="term" value="P:polysaccharide biosynthetic process"/>
    <property type="evidence" value="ECO:0007669"/>
    <property type="project" value="InterPro"/>
</dbReference>
<dbReference type="EMBL" id="QRZA01000015">
    <property type="protein sequence ID" value="RGV33073.1"/>
    <property type="molecule type" value="Genomic_DNA"/>
</dbReference>
<sequence length="509" mass="60676">MRVLYNTCVADPWVKVAQRLRDDYGYEPVYWIGFNYDDSENIVKELLPTACYQSYSNAWRGIFSKEIVDKAKECYVDIDFLKEIAVYELQAIKMMDRLDYDRYSFNYMERERHFLNLLKSWMACIEIYKPDLVVSAVNPHRVYDYVLYLLCKRMGIKFITFQYSMCVERIYATTNFYTVGDLFEKDYKYYLSKKDLDKKELPVEILNQFEKVLKDYSEAAPAYMKTHPVMDRKYRNFFFLVKAFIKKYDFFGKNGILRKGYVSVTMFKNRKYSLEKSRFGIIEIALKKEKNLAYSKRMHRYYSSLAEYPQTNVDYILLPLHYQPEATTSPAGDIFVNQRLCVEMLLKYTSDNYFIYVKEHPQQFMSHMLGHTNRIKEFYDDLIANPRVKLMPFELDSYSLMRNAKAVATVTGTVGWEAMMHRKPVIVFGMIWYEQCRSVLRITDETSASKIMSYIENYCYDEHDILAYLMAFAKNSIRAYHYQGRKEKMNLPEEECVHNIIGKLLFFQG</sequence>
<organism evidence="1 2">
    <name type="scientific">Butyricimonas virosa</name>
    <dbReference type="NCBI Taxonomy" id="544645"/>
    <lineage>
        <taxon>Bacteria</taxon>
        <taxon>Pseudomonadati</taxon>
        <taxon>Bacteroidota</taxon>
        <taxon>Bacteroidia</taxon>
        <taxon>Bacteroidales</taxon>
        <taxon>Odoribacteraceae</taxon>
        <taxon>Butyricimonas</taxon>
    </lineage>
</organism>
<name>A0A412WZB9_9BACT</name>
<gene>
    <name evidence="1" type="ORF">DWW18_12045</name>
</gene>
<reference evidence="1 2" key="1">
    <citation type="submission" date="2018-08" db="EMBL/GenBank/DDBJ databases">
        <title>A genome reference for cultivated species of the human gut microbiota.</title>
        <authorList>
            <person name="Zou Y."/>
            <person name="Xue W."/>
            <person name="Luo G."/>
        </authorList>
    </citation>
    <scope>NUCLEOTIDE SEQUENCE [LARGE SCALE GENOMIC DNA]</scope>
    <source>
        <strain evidence="1 2">AF14-49</strain>
    </source>
</reference>
<evidence type="ECO:0000313" key="1">
    <source>
        <dbReference type="EMBL" id="RGV33073.1"/>
    </source>
</evidence>
<evidence type="ECO:0000313" key="2">
    <source>
        <dbReference type="Proteomes" id="UP000283589"/>
    </source>
</evidence>
<evidence type="ECO:0008006" key="3">
    <source>
        <dbReference type="Google" id="ProtNLM"/>
    </source>
</evidence>
<dbReference type="InterPro" id="IPR007833">
    <property type="entry name" value="Capsule_polysaccharide_synth"/>
</dbReference>
<dbReference type="Pfam" id="PF05159">
    <property type="entry name" value="Capsule_synth"/>
    <property type="match status" value="1"/>
</dbReference>
<protein>
    <recommendedName>
        <fullName evidence="3">Capsule polysaccharide biosynthesis protein</fullName>
    </recommendedName>
</protein>
<dbReference type="SUPFAM" id="SSF53756">
    <property type="entry name" value="UDP-Glycosyltransferase/glycogen phosphorylase"/>
    <property type="match status" value="1"/>
</dbReference>
<dbReference type="GO" id="GO:0015774">
    <property type="term" value="P:polysaccharide transport"/>
    <property type="evidence" value="ECO:0007669"/>
    <property type="project" value="InterPro"/>
</dbReference>